<dbReference type="EMBL" id="ACYH01000073">
    <property type="protein sequence ID" value="EEV19139.1"/>
    <property type="molecule type" value="Genomic_DNA"/>
</dbReference>
<name>C8PU00_9SPIR</name>
<evidence type="ECO:0000256" key="5">
    <source>
        <dbReference type="ARBA" id="ARBA00022692"/>
    </source>
</evidence>
<dbReference type="Gene3D" id="1.20.1530.20">
    <property type="match status" value="1"/>
</dbReference>
<dbReference type="OrthoDB" id="9798064at2"/>
<proteinExistence type="inferred from homology"/>
<dbReference type="InterPro" id="IPR038770">
    <property type="entry name" value="Na+/solute_symporter_sf"/>
</dbReference>
<dbReference type="Proteomes" id="UP000004509">
    <property type="component" value="Unassembled WGS sequence"/>
</dbReference>
<evidence type="ECO:0000256" key="8">
    <source>
        <dbReference type="SAM" id="Phobius"/>
    </source>
</evidence>
<dbReference type="GO" id="GO:0055085">
    <property type="term" value="P:transmembrane transport"/>
    <property type="evidence" value="ECO:0007669"/>
    <property type="project" value="InterPro"/>
</dbReference>
<dbReference type="STRING" id="596324.TREVI0001_0243"/>
<feature type="transmembrane region" description="Helical" evidence="8">
    <location>
        <begin position="233"/>
        <end position="253"/>
    </location>
</feature>
<feature type="transmembrane region" description="Helical" evidence="8">
    <location>
        <begin position="292"/>
        <end position="315"/>
    </location>
</feature>
<feature type="transmembrane region" description="Helical" evidence="8">
    <location>
        <begin position="100"/>
        <end position="117"/>
    </location>
</feature>
<feature type="transmembrane region" description="Helical" evidence="8">
    <location>
        <begin position="172"/>
        <end position="193"/>
    </location>
</feature>
<protein>
    <submittedName>
        <fullName evidence="9">Auxin efflux carrier</fullName>
    </submittedName>
</protein>
<comment type="similarity">
    <text evidence="2">Belongs to the auxin efflux carrier (TC 2.A.69) family.</text>
</comment>
<dbReference type="GeneID" id="301461711"/>
<evidence type="ECO:0000313" key="10">
    <source>
        <dbReference type="Proteomes" id="UP000004509"/>
    </source>
</evidence>
<feature type="transmembrane region" description="Helical" evidence="8">
    <location>
        <begin position="6"/>
        <end position="24"/>
    </location>
</feature>
<evidence type="ECO:0000313" key="9">
    <source>
        <dbReference type="EMBL" id="EEV19139.1"/>
    </source>
</evidence>
<evidence type="ECO:0000256" key="2">
    <source>
        <dbReference type="ARBA" id="ARBA00010145"/>
    </source>
</evidence>
<dbReference type="eggNOG" id="COG0679">
    <property type="taxonomic scope" value="Bacteria"/>
</dbReference>
<feature type="transmembrane region" description="Helical" evidence="8">
    <location>
        <begin position="36"/>
        <end position="54"/>
    </location>
</feature>
<sequence length="317" mass="34415">MVIVDVVKSIMPIIILILIGYLIHQKKRIDDGFNTNVSYLVMNIALPASVFISVTKNLTVAELKTLALPLLIGAAAFVVNYVFAFFLMKVTKIPKGRRGIFVNTIVNANTIFIGMPLNEALFGDAAVKYFLVYYVLNTISTWTIGSILIANDSKADSLSRRKINLKKILSPPIIGFIIAIAVLLSGITIPAMIMATFTYLGNLVTPLSLIYIGVVLSKAGLKSIHFDRDTVTALLGKFILSPLVMAFIIFASAKTGMTIDSVLRRTLIVQTAVPALTVLPILADEGNGDIEYATNVVTTSTILFIVLIPVVMLLLPK</sequence>
<reference evidence="9 10" key="1">
    <citation type="submission" date="2009-07" db="EMBL/GenBank/DDBJ databases">
        <authorList>
            <person name="Madupu R."/>
            <person name="Sebastian Y."/>
            <person name="Durkin A.S."/>
            <person name="Torralba M."/>
            <person name="Methe B."/>
            <person name="Sutton G.G."/>
            <person name="Strausberg R.L."/>
            <person name="Nelson K.E."/>
        </authorList>
    </citation>
    <scope>NUCLEOTIDE SEQUENCE [LARGE SCALE GENOMIC DNA]</scope>
    <source>
        <strain evidence="9 10">ATCC 35580</strain>
    </source>
</reference>
<keyword evidence="6 8" id="KW-1133">Transmembrane helix</keyword>
<evidence type="ECO:0000256" key="7">
    <source>
        <dbReference type="ARBA" id="ARBA00023136"/>
    </source>
</evidence>
<organism evidence="9 10">
    <name type="scientific">Treponema vincentii ATCC 35580</name>
    <dbReference type="NCBI Taxonomy" id="596324"/>
    <lineage>
        <taxon>Bacteria</taxon>
        <taxon>Pseudomonadati</taxon>
        <taxon>Spirochaetota</taxon>
        <taxon>Spirochaetia</taxon>
        <taxon>Spirochaetales</taxon>
        <taxon>Treponemataceae</taxon>
        <taxon>Treponema</taxon>
    </lineage>
</organism>
<dbReference type="RefSeq" id="WP_006190397.1">
    <property type="nucleotide sequence ID" value="NZ_ACYH01000073.1"/>
</dbReference>
<feature type="transmembrane region" description="Helical" evidence="8">
    <location>
        <begin position="129"/>
        <end position="151"/>
    </location>
</feature>
<dbReference type="PANTHER" id="PTHR36838">
    <property type="entry name" value="AUXIN EFFLUX CARRIER FAMILY PROTEIN"/>
    <property type="match status" value="1"/>
</dbReference>
<dbReference type="PANTHER" id="PTHR36838:SF1">
    <property type="entry name" value="SLR1864 PROTEIN"/>
    <property type="match status" value="1"/>
</dbReference>
<keyword evidence="3" id="KW-0813">Transport</keyword>
<keyword evidence="4" id="KW-1003">Cell membrane</keyword>
<comment type="caution">
    <text evidence="9">The sequence shown here is derived from an EMBL/GenBank/DDBJ whole genome shotgun (WGS) entry which is preliminary data.</text>
</comment>
<keyword evidence="7 8" id="KW-0472">Membrane</keyword>
<dbReference type="Pfam" id="PF03547">
    <property type="entry name" value="Mem_trans"/>
    <property type="match status" value="1"/>
</dbReference>
<comment type="subcellular location">
    <subcellularLocation>
        <location evidence="1">Cell membrane</location>
        <topology evidence="1">Multi-pass membrane protein</topology>
    </subcellularLocation>
</comment>
<evidence type="ECO:0000256" key="4">
    <source>
        <dbReference type="ARBA" id="ARBA00022475"/>
    </source>
</evidence>
<keyword evidence="5 8" id="KW-0812">Transmembrane</keyword>
<evidence type="ECO:0000256" key="1">
    <source>
        <dbReference type="ARBA" id="ARBA00004651"/>
    </source>
</evidence>
<dbReference type="InterPro" id="IPR004776">
    <property type="entry name" value="Mem_transp_PIN-like"/>
</dbReference>
<feature type="transmembrane region" description="Helical" evidence="8">
    <location>
        <begin position="66"/>
        <end position="88"/>
    </location>
</feature>
<dbReference type="AlphaFoldDB" id="C8PU00"/>
<dbReference type="GO" id="GO:0005886">
    <property type="term" value="C:plasma membrane"/>
    <property type="evidence" value="ECO:0007669"/>
    <property type="project" value="UniProtKB-SubCell"/>
</dbReference>
<evidence type="ECO:0000256" key="3">
    <source>
        <dbReference type="ARBA" id="ARBA00022448"/>
    </source>
</evidence>
<accession>C8PU00</accession>
<evidence type="ECO:0000256" key="6">
    <source>
        <dbReference type="ARBA" id="ARBA00022989"/>
    </source>
</evidence>
<gene>
    <name evidence="9" type="ORF">TREVI0001_0243</name>
</gene>